<dbReference type="PANTHER" id="PTHR12631:SF10">
    <property type="entry name" value="BETA-XYLOSIDASE-LIKE PROTEIN-RELATED"/>
    <property type="match status" value="1"/>
</dbReference>
<feature type="signal peptide" evidence="4">
    <location>
        <begin position="1"/>
        <end position="31"/>
    </location>
</feature>
<dbReference type="InterPro" id="IPR017853">
    <property type="entry name" value="GH"/>
</dbReference>
<gene>
    <name evidence="6" type="ORF">DSM104329_00521</name>
</gene>
<keyword evidence="1 3" id="KW-0378">Hydrolase</keyword>
<evidence type="ECO:0000313" key="6">
    <source>
        <dbReference type="EMBL" id="UGS34149.1"/>
    </source>
</evidence>
<proteinExistence type="inferred from homology"/>
<evidence type="ECO:0000313" key="7">
    <source>
        <dbReference type="Proteomes" id="UP001162834"/>
    </source>
</evidence>
<dbReference type="Proteomes" id="UP001162834">
    <property type="component" value="Chromosome"/>
</dbReference>
<keyword evidence="2 3" id="KW-0326">Glycosidase</keyword>
<dbReference type="GO" id="GO:0000272">
    <property type="term" value="P:polysaccharide catabolic process"/>
    <property type="evidence" value="ECO:0007669"/>
    <property type="project" value="InterPro"/>
</dbReference>
<organism evidence="6 7">
    <name type="scientific">Capillimicrobium parvum</name>
    <dbReference type="NCBI Taxonomy" id="2884022"/>
    <lineage>
        <taxon>Bacteria</taxon>
        <taxon>Bacillati</taxon>
        <taxon>Actinomycetota</taxon>
        <taxon>Thermoleophilia</taxon>
        <taxon>Solirubrobacterales</taxon>
        <taxon>Capillimicrobiaceae</taxon>
        <taxon>Capillimicrobium</taxon>
    </lineage>
</organism>
<evidence type="ECO:0000256" key="3">
    <source>
        <dbReference type="RuleBase" id="RU361153"/>
    </source>
</evidence>
<evidence type="ECO:0000259" key="5">
    <source>
        <dbReference type="Pfam" id="PF00150"/>
    </source>
</evidence>
<sequence>MAFLLLMSRALCRILLTAAAFAALVVTPAHASSTQLQTFEAPRDLLDPATRPAALDQIDSLGTHALRVVLYWRSVAPSATSRTKPTVDLTDPANYAWGEYDALLAAAKDRGWPVLLTVSGPVPKWATKSRKDYVTYPSAKEFQTFMTALGRHYADQVSIWSVWNEPNHPDFLMPQYTKKGHHPVSGKTYRRLFLAAWRGLRASGNGRDPLLMGETAPRGTGKVVAPLAFLRQALCLDSSYRRARTCANLPADGYAHHSYSTREGPFFVPPNRDDVTMGVLRRLTRALDLAARAGAVRSRMPLYLDEFGVQSYPDKLLGVPLAKQAEYYAISEKLAYDNPRVLSFSQYLLRDDPKNSKGSGGGILAQSAFPGFESGLEMANGRRKPAYDGYRLPLTVTERGSRSAVIWGRVRPATAATSVTIQYRDKGGWRTLRTLQTAANGTFATSAERRDGRRWRVLWTAPDGTAHHGASTRAYPKV</sequence>
<evidence type="ECO:0000256" key="1">
    <source>
        <dbReference type="ARBA" id="ARBA00022801"/>
    </source>
</evidence>
<feature type="domain" description="Glycoside hydrolase family 5" evidence="5">
    <location>
        <begin position="35"/>
        <end position="168"/>
    </location>
</feature>
<keyword evidence="7" id="KW-1185">Reference proteome</keyword>
<evidence type="ECO:0000256" key="4">
    <source>
        <dbReference type="SAM" id="SignalP"/>
    </source>
</evidence>
<dbReference type="KEGG" id="sbae:DSM104329_00521"/>
<dbReference type="InterPro" id="IPR051923">
    <property type="entry name" value="Glycosyl_Hydrolase_39"/>
</dbReference>
<dbReference type="AlphaFoldDB" id="A0A9E6XT60"/>
<dbReference type="GO" id="GO:0004553">
    <property type="term" value="F:hydrolase activity, hydrolyzing O-glycosyl compounds"/>
    <property type="evidence" value="ECO:0007669"/>
    <property type="project" value="InterPro"/>
</dbReference>
<dbReference type="EMBL" id="CP087164">
    <property type="protein sequence ID" value="UGS34149.1"/>
    <property type="molecule type" value="Genomic_DNA"/>
</dbReference>
<accession>A0A9E6XT60</accession>
<dbReference type="PANTHER" id="PTHR12631">
    <property type="entry name" value="ALPHA-L-IDURONIDASE"/>
    <property type="match status" value="1"/>
</dbReference>
<dbReference type="Pfam" id="PF00150">
    <property type="entry name" value="Cellulase"/>
    <property type="match status" value="1"/>
</dbReference>
<name>A0A9E6XT60_9ACTN</name>
<comment type="similarity">
    <text evidence="3">Belongs to the glycosyl hydrolase 5 (cellulase A) family.</text>
</comment>
<keyword evidence="4" id="KW-0732">Signal</keyword>
<feature type="chain" id="PRO_5039580473" description="Glycoside hydrolase family 5 domain-containing protein" evidence="4">
    <location>
        <begin position="32"/>
        <end position="478"/>
    </location>
</feature>
<dbReference type="Gene3D" id="3.20.20.80">
    <property type="entry name" value="Glycosidases"/>
    <property type="match status" value="1"/>
</dbReference>
<protein>
    <recommendedName>
        <fullName evidence="5">Glycoside hydrolase family 5 domain-containing protein</fullName>
    </recommendedName>
</protein>
<dbReference type="SUPFAM" id="SSF51445">
    <property type="entry name" value="(Trans)glycosidases"/>
    <property type="match status" value="1"/>
</dbReference>
<reference evidence="6" key="1">
    <citation type="journal article" date="2022" name="Int. J. Syst. Evol. Microbiol.">
        <title>Pseudomonas aegrilactucae sp. nov. and Pseudomonas morbosilactucae sp. nov., pathogens causing bacterial rot of lettuce in Japan.</title>
        <authorList>
            <person name="Sawada H."/>
            <person name="Fujikawa T."/>
            <person name="Satou M."/>
        </authorList>
    </citation>
    <scope>NUCLEOTIDE SEQUENCE</scope>
    <source>
        <strain evidence="6">0166_1</strain>
    </source>
</reference>
<evidence type="ECO:0000256" key="2">
    <source>
        <dbReference type="ARBA" id="ARBA00023295"/>
    </source>
</evidence>
<dbReference type="InterPro" id="IPR001547">
    <property type="entry name" value="Glyco_hydro_5"/>
</dbReference>